<proteinExistence type="predicted"/>
<accession>A0A5A7UD60</accession>
<sequence>MAGMPCNFFPTDFYYPRSAQPHFAQIAAKPLSKTVEDDREVERLEKALSLSSVAIEKKMVGASTSMAFLPPPSYILKQ</sequence>
<evidence type="ECO:0000313" key="3">
    <source>
        <dbReference type="Proteomes" id="UP000321393"/>
    </source>
</evidence>
<reference evidence="3 4" key="1">
    <citation type="submission" date="2019-08" db="EMBL/GenBank/DDBJ databases">
        <title>Draft genome sequences of two oriental melons (Cucumis melo L. var makuwa).</title>
        <authorList>
            <person name="Kwon S.-Y."/>
        </authorList>
    </citation>
    <scope>NUCLEOTIDE SEQUENCE [LARGE SCALE GENOMIC DNA]</scope>
    <source>
        <strain evidence="4">cv. Chang Bougi</strain>
        <strain evidence="3">cv. SW 3</strain>
        <tissue evidence="1">Leaf</tissue>
    </source>
</reference>
<evidence type="ECO:0000313" key="1">
    <source>
        <dbReference type="EMBL" id="KAA0053873.1"/>
    </source>
</evidence>
<dbReference type="Proteomes" id="UP000321947">
    <property type="component" value="Unassembled WGS sequence"/>
</dbReference>
<dbReference type="Proteomes" id="UP000321393">
    <property type="component" value="Unassembled WGS sequence"/>
</dbReference>
<dbReference type="EMBL" id="SSTE01009109">
    <property type="protein sequence ID" value="KAA0053873.1"/>
    <property type="molecule type" value="Genomic_DNA"/>
</dbReference>
<evidence type="ECO:0000313" key="2">
    <source>
        <dbReference type="EMBL" id="TYK25531.1"/>
    </source>
</evidence>
<gene>
    <name evidence="2" type="ORF">E5676_scaffold352G006830</name>
    <name evidence="1" type="ORF">E6C27_scaffold135G002660</name>
</gene>
<dbReference type="OrthoDB" id="841242at2759"/>
<dbReference type="AlphaFoldDB" id="A0A5A7UD60"/>
<dbReference type="EMBL" id="SSTD01003829">
    <property type="protein sequence ID" value="TYK25531.1"/>
    <property type="molecule type" value="Genomic_DNA"/>
</dbReference>
<organism evidence="1 3">
    <name type="scientific">Cucumis melo var. makuwa</name>
    <name type="common">Oriental melon</name>
    <dbReference type="NCBI Taxonomy" id="1194695"/>
    <lineage>
        <taxon>Eukaryota</taxon>
        <taxon>Viridiplantae</taxon>
        <taxon>Streptophyta</taxon>
        <taxon>Embryophyta</taxon>
        <taxon>Tracheophyta</taxon>
        <taxon>Spermatophyta</taxon>
        <taxon>Magnoliopsida</taxon>
        <taxon>eudicotyledons</taxon>
        <taxon>Gunneridae</taxon>
        <taxon>Pentapetalae</taxon>
        <taxon>rosids</taxon>
        <taxon>fabids</taxon>
        <taxon>Cucurbitales</taxon>
        <taxon>Cucurbitaceae</taxon>
        <taxon>Benincaseae</taxon>
        <taxon>Cucumis</taxon>
    </lineage>
</organism>
<name>A0A5A7UD60_CUCMM</name>
<evidence type="ECO:0000313" key="4">
    <source>
        <dbReference type="Proteomes" id="UP000321947"/>
    </source>
</evidence>
<protein>
    <submittedName>
        <fullName evidence="1">Uncharacterized protein</fullName>
    </submittedName>
</protein>
<comment type="caution">
    <text evidence="1">The sequence shown here is derived from an EMBL/GenBank/DDBJ whole genome shotgun (WGS) entry which is preliminary data.</text>
</comment>